<dbReference type="UniPathway" id="UPA00109">
    <property type="reaction ID" value="UER00183"/>
</dbReference>
<evidence type="ECO:0000256" key="5">
    <source>
        <dbReference type="ARBA" id="ARBA00023152"/>
    </source>
</evidence>
<evidence type="ECO:0000313" key="9">
    <source>
        <dbReference type="EMBL" id="KOO23108.1"/>
    </source>
</evidence>
<comment type="catalytic activity">
    <reaction evidence="1 8">
        <text>beta-D-fructose 1,6-bisphosphate = D-glyceraldehyde 3-phosphate + dihydroxyacetone phosphate</text>
        <dbReference type="Rhea" id="RHEA:14729"/>
        <dbReference type="ChEBI" id="CHEBI:32966"/>
        <dbReference type="ChEBI" id="CHEBI:57642"/>
        <dbReference type="ChEBI" id="CHEBI:59776"/>
        <dbReference type="EC" id="4.1.2.13"/>
    </reaction>
</comment>
<gene>
    <name evidence="9" type="ORF">Ctob_002996</name>
</gene>
<name>A0A0M0JA57_9EUKA</name>
<dbReference type="EMBL" id="JWZX01003219">
    <property type="protein sequence ID" value="KOO23108.1"/>
    <property type="molecule type" value="Genomic_DNA"/>
</dbReference>
<evidence type="ECO:0000313" key="10">
    <source>
        <dbReference type="Proteomes" id="UP000037460"/>
    </source>
</evidence>
<accession>A0A0M0JA57</accession>
<protein>
    <recommendedName>
        <fullName evidence="4 8">Fructose-bisphosphate aldolase</fullName>
        <ecNumber evidence="4 8">4.1.2.13</ecNumber>
    </recommendedName>
</protein>
<dbReference type="AlphaFoldDB" id="A0A0M0JA57"/>
<dbReference type="InterPro" id="IPR029768">
    <property type="entry name" value="Aldolase_I_AS"/>
</dbReference>
<comment type="pathway">
    <text evidence="2">Carbohydrate degradation; glycolysis; D-glyceraldehyde 3-phosphate and glycerone phosphate from D-glucose: step 4/4.</text>
</comment>
<evidence type="ECO:0000256" key="8">
    <source>
        <dbReference type="RuleBase" id="RU003994"/>
    </source>
</evidence>
<dbReference type="NCBIfam" id="NF033379">
    <property type="entry name" value="FrucBisAld_I"/>
    <property type="match status" value="1"/>
</dbReference>
<dbReference type="CDD" id="cd00948">
    <property type="entry name" value="FBP_aldolase_I_a"/>
    <property type="match status" value="1"/>
</dbReference>
<comment type="similarity">
    <text evidence="3 8">Belongs to the class I fructose-bisphosphate aldolase family.</text>
</comment>
<evidence type="ECO:0000256" key="6">
    <source>
        <dbReference type="ARBA" id="ARBA00023239"/>
    </source>
</evidence>
<dbReference type="FunFam" id="3.20.20.70:FF:000140">
    <property type="entry name" value="Fructose-bisphosphate aldolase"/>
    <property type="match status" value="1"/>
</dbReference>
<dbReference type="EC" id="4.1.2.13" evidence="4 8"/>
<dbReference type="SUPFAM" id="SSF51569">
    <property type="entry name" value="Aldolase"/>
    <property type="match status" value="1"/>
</dbReference>
<evidence type="ECO:0000256" key="1">
    <source>
        <dbReference type="ARBA" id="ARBA00000441"/>
    </source>
</evidence>
<comment type="caution">
    <text evidence="9">The sequence shown here is derived from an EMBL/GenBank/DDBJ whole genome shotgun (WGS) entry which is preliminary data.</text>
</comment>
<keyword evidence="7" id="KW-0704">Schiff base</keyword>
<dbReference type="GO" id="GO:0004332">
    <property type="term" value="F:fructose-bisphosphate aldolase activity"/>
    <property type="evidence" value="ECO:0007669"/>
    <property type="project" value="UniProtKB-EC"/>
</dbReference>
<keyword evidence="6 8" id="KW-0456">Lyase</keyword>
<dbReference type="PROSITE" id="PS00158">
    <property type="entry name" value="ALDOLASE_CLASS_I"/>
    <property type="match status" value="1"/>
</dbReference>
<dbReference type="Pfam" id="PF00274">
    <property type="entry name" value="Glycolytic"/>
    <property type="match status" value="1"/>
</dbReference>
<reference evidence="10" key="1">
    <citation type="journal article" date="2015" name="PLoS Genet.">
        <title>Genome Sequence and Transcriptome Analyses of Chrysochromulina tobin: Metabolic Tools for Enhanced Algal Fitness in the Prominent Order Prymnesiales (Haptophyceae).</title>
        <authorList>
            <person name="Hovde B.T."/>
            <person name="Deodato C.R."/>
            <person name="Hunsperger H.M."/>
            <person name="Ryken S.A."/>
            <person name="Yost W."/>
            <person name="Jha R.K."/>
            <person name="Patterson J."/>
            <person name="Monnat R.J. Jr."/>
            <person name="Barlow S.B."/>
            <person name="Starkenburg S.R."/>
            <person name="Cattolico R.A."/>
        </authorList>
    </citation>
    <scope>NUCLEOTIDE SEQUENCE</scope>
    <source>
        <strain evidence="10">CCMP291</strain>
    </source>
</reference>
<evidence type="ECO:0000256" key="3">
    <source>
        <dbReference type="ARBA" id="ARBA00010387"/>
    </source>
</evidence>
<dbReference type="InterPro" id="IPR000741">
    <property type="entry name" value="FBA_I"/>
</dbReference>
<evidence type="ECO:0000256" key="4">
    <source>
        <dbReference type="ARBA" id="ARBA00013068"/>
    </source>
</evidence>
<dbReference type="GO" id="GO:0006096">
    <property type="term" value="P:glycolytic process"/>
    <property type="evidence" value="ECO:0007669"/>
    <property type="project" value="UniProtKB-UniPathway"/>
</dbReference>
<keyword evidence="10" id="KW-1185">Reference proteome</keyword>
<sequence length="393" mass="42299">MLTLVSGSLSFTAGMHPISFNRVAVNMMATPNAAAIYDGKYTAELRKTANAMVAKGKGLLACDESTGTVGKRLEANGMENTEANRCAWRNLLFTTAGLGEFISGAILYEETLFQNDPNGKPFVDVLNANGIIPGIKVDVGLKPLVGGGPGETWCTGLDTLAERAPKYYAQGARFAKWRTGLKIDVPNGCPTDLAIEVAAQDLARYARICQESGLVPIVEPEILIDGDHDLATTARIQERVLTTVYAKLQDNGVLLEGSLLKPSMTVPGVDAKDKSDPTTIAKMTVQTLDRCLPPAMVGVTFLSGGISEEDSSIYLNEINKLPRKGAWALTFSFSRALQSSCIKVWGGKKENYKAAQDQLYARAKANSEASLGKYKPGSQPSIEQSLFVKNYVY</sequence>
<keyword evidence="5 8" id="KW-0324">Glycolysis</keyword>
<dbReference type="Gene3D" id="3.20.20.70">
    <property type="entry name" value="Aldolase class I"/>
    <property type="match status" value="1"/>
</dbReference>
<dbReference type="PANTHER" id="PTHR11627">
    <property type="entry name" value="FRUCTOSE-BISPHOSPHATE ALDOLASE"/>
    <property type="match status" value="1"/>
</dbReference>
<dbReference type="Proteomes" id="UP000037460">
    <property type="component" value="Unassembled WGS sequence"/>
</dbReference>
<evidence type="ECO:0000256" key="2">
    <source>
        <dbReference type="ARBA" id="ARBA00004714"/>
    </source>
</evidence>
<organism evidence="9 10">
    <name type="scientific">Chrysochromulina tobinii</name>
    <dbReference type="NCBI Taxonomy" id="1460289"/>
    <lineage>
        <taxon>Eukaryota</taxon>
        <taxon>Haptista</taxon>
        <taxon>Haptophyta</taxon>
        <taxon>Prymnesiophyceae</taxon>
        <taxon>Prymnesiales</taxon>
        <taxon>Chrysochromulinaceae</taxon>
        <taxon>Chrysochromulina</taxon>
    </lineage>
</organism>
<dbReference type="OrthoDB" id="36455at2759"/>
<proteinExistence type="inferred from homology"/>
<dbReference type="InterPro" id="IPR013785">
    <property type="entry name" value="Aldolase_TIM"/>
</dbReference>
<evidence type="ECO:0000256" key="7">
    <source>
        <dbReference type="ARBA" id="ARBA00023270"/>
    </source>
</evidence>